<comment type="caution">
    <text evidence="2">The sequence shown here is derived from an EMBL/GenBank/DDBJ whole genome shotgun (WGS) entry which is preliminary data.</text>
</comment>
<feature type="region of interest" description="Disordered" evidence="1">
    <location>
        <begin position="1"/>
        <end position="83"/>
    </location>
</feature>
<evidence type="ECO:0000313" key="2">
    <source>
        <dbReference type="EMBL" id="GGP24897.1"/>
    </source>
</evidence>
<reference evidence="3" key="1">
    <citation type="journal article" date="2019" name="Int. J. Syst. Evol. Microbiol.">
        <title>The Global Catalogue of Microorganisms (GCM) 10K type strain sequencing project: providing services to taxonomists for standard genome sequencing and annotation.</title>
        <authorList>
            <consortium name="The Broad Institute Genomics Platform"/>
            <consortium name="The Broad Institute Genome Sequencing Center for Infectious Disease"/>
            <person name="Wu L."/>
            <person name="Ma J."/>
        </authorList>
    </citation>
    <scope>NUCLEOTIDE SEQUENCE [LARGE SCALE GENOMIC DNA]</scope>
    <source>
        <strain evidence="3">CGMCC 1.8860</strain>
    </source>
</reference>
<evidence type="ECO:0000256" key="1">
    <source>
        <dbReference type="SAM" id="MobiDB-lite"/>
    </source>
</evidence>
<protein>
    <submittedName>
        <fullName evidence="2">Uncharacterized protein</fullName>
    </submittedName>
</protein>
<sequence length="83" mass="9405">MRHLEKDNGCNEVEKKLGEQTHDPVNVEHPNPINRVVVPPDEGCHDESAEQEERNDSSDPLIVAEKTAPDMREHDRDGQQQAI</sequence>
<feature type="compositionally biased region" description="Basic and acidic residues" evidence="1">
    <location>
        <begin position="42"/>
        <end position="57"/>
    </location>
</feature>
<dbReference type="Proteomes" id="UP000621859">
    <property type="component" value="Unassembled WGS sequence"/>
</dbReference>
<feature type="compositionally biased region" description="Basic and acidic residues" evidence="1">
    <location>
        <begin position="1"/>
        <end position="26"/>
    </location>
</feature>
<organism evidence="2 3">
    <name type="scientific">Silvimonas amylolytica</name>
    <dbReference type="NCBI Taxonomy" id="449663"/>
    <lineage>
        <taxon>Bacteria</taxon>
        <taxon>Pseudomonadati</taxon>
        <taxon>Pseudomonadota</taxon>
        <taxon>Betaproteobacteria</taxon>
        <taxon>Neisseriales</taxon>
        <taxon>Chitinibacteraceae</taxon>
        <taxon>Silvimonas</taxon>
    </lineage>
</organism>
<dbReference type="EMBL" id="BMLY01000001">
    <property type="protein sequence ID" value="GGP24897.1"/>
    <property type="molecule type" value="Genomic_DNA"/>
</dbReference>
<gene>
    <name evidence="2" type="ORF">GCM10010971_07160</name>
</gene>
<evidence type="ECO:0000313" key="3">
    <source>
        <dbReference type="Proteomes" id="UP000621859"/>
    </source>
</evidence>
<accession>A0ABQ2PH10</accession>
<proteinExistence type="predicted"/>
<keyword evidence="3" id="KW-1185">Reference proteome</keyword>
<feature type="compositionally biased region" description="Basic and acidic residues" evidence="1">
    <location>
        <begin position="67"/>
        <end position="83"/>
    </location>
</feature>
<name>A0ABQ2PH10_9NEIS</name>